<keyword evidence="3" id="KW-1185">Reference proteome</keyword>
<evidence type="ECO:0000256" key="1">
    <source>
        <dbReference type="SAM" id="SignalP"/>
    </source>
</evidence>
<sequence length="97" mass="10474">MFSHSNFFLSLALPLAARAAVAAQPLENEPNGSHPGIFQLPIVAITLPDTGNTTSANTIDKRQVQVGITPWKPETLNEIGYVIEVLIGTPPQKLWAK</sequence>
<gene>
    <name evidence="2" type="ORF">HRG_09995</name>
</gene>
<accession>A0A9P8MPP5</accession>
<comment type="caution">
    <text evidence="2">The sequence shown here is derived from an EMBL/GenBank/DDBJ whole genome shotgun (WGS) entry which is preliminary data.</text>
</comment>
<keyword evidence="1" id="KW-0732">Signal</keyword>
<evidence type="ECO:0000313" key="2">
    <source>
        <dbReference type="EMBL" id="KAH0958950.1"/>
    </source>
</evidence>
<dbReference type="EMBL" id="JAIZPD010000014">
    <property type="protein sequence ID" value="KAH0958950.1"/>
    <property type="molecule type" value="Genomic_DNA"/>
</dbReference>
<feature type="chain" id="PRO_5040400801" evidence="1">
    <location>
        <begin position="23"/>
        <end position="97"/>
    </location>
</feature>
<dbReference type="GeneID" id="68359124"/>
<name>A0A9P8MPP5_9HYPO</name>
<evidence type="ECO:0000313" key="3">
    <source>
        <dbReference type="Proteomes" id="UP000824596"/>
    </source>
</evidence>
<dbReference type="AlphaFoldDB" id="A0A9P8MPP5"/>
<protein>
    <submittedName>
        <fullName evidence="2">Uncharacterized protein</fullName>
    </submittedName>
</protein>
<reference evidence="2" key="1">
    <citation type="submission" date="2021-09" db="EMBL/GenBank/DDBJ databases">
        <title>A high-quality genome of the endoparasitic fungus Hirsutella rhossiliensis with a comparison of Hirsutella genomes reveals transposable elements contributing to genome size variation.</title>
        <authorList>
            <person name="Lin R."/>
            <person name="Jiao Y."/>
            <person name="Sun X."/>
            <person name="Ling J."/>
            <person name="Xie B."/>
            <person name="Cheng X."/>
        </authorList>
    </citation>
    <scope>NUCLEOTIDE SEQUENCE</scope>
    <source>
        <strain evidence="2">HR02</strain>
    </source>
</reference>
<organism evidence="2 3">
    <name type="scientific">Hirsutella rhossiliensis</name>
    <dbReference type="NCBI Taxonomy" id="111463"/>
    <lineage>
        <taxon>Eukaryota</taxon>
        <taxon>Fungi</taxon>
        <taxon>Dikarya</taxon>
        <taxon>Ascomycota</taxon>
        <taxon>Pezizomycotina</taxon>
        <taxon>Sordariomycetes</taxon>
        <taxon>Hypocreomycetidae</taxon>
        <taxon>Hypocreales</taxon>
        <taxon>Ophiocordycipitaceae</taxon>
        <taxon>Hirsutella</taxon>
    </lineage>
</organism>
<proteinExistence type="predicted"/>
<dbReference type="Proteomes" id="UP000824596">
    <property type="component" value="Unassembled WGS sequence"/>
</dbReference>
<feature type="signal peptide" evidence="1">
    <location>
        <begin position="1"/>
        <end position="22"/>
    </location>
</feature>
<dbReference type="RefSeq" id="XP_044716463.1">
    <property type="nucleotide sequence ID" value="XM_044868466.1"/>
</dbReference>